<dbReference type="Proteomes" id="UP001062846">
    <property type="component" value="Chromosome 9"/>
</dbReference>
<gene>
    <name evidence="1" type="ORF">RHMOL_Rhmol09G0190400</name>
</gene>
<evidence type="ECO:0000313" key="2">
    <source>
        <dbReference type="Proteomes" id="UP001062846"/>
    </source>
</evidence>
<proteinExistence type="predicted"/>
<dbReference type="EMBL" id="CM046396">
    <property type="protein sequence ID" value="KAI8539533.1"/>
    <property type="molecule type" value="Genomic_DNA"/>
</dbReference>
<accession>A0ACC0MGT7</accession>
<organism evidence="1 2">
    <name type="scientific">Rhododendron molle</name>
    <name type="common">Chinese azalea</name>
    <name type="synonym">Azalea mollis</name>
    <dbReference type="NCBI Taxonomy" id="49168"/>
    <lineage>
        <taxon>Eukaryota</taxon>
        <taxon>Viridiplantae</taxon>
        <taxon>Streptophyta</taxon>
        <taxon>Embryophyta</taxon>
        <taxon>Tracheophyta</taxon>
        <taxon>Spermatophyta</taxon>
        <taxon>Magnoliopsida</taxon>
        <taxon>eudicotyledons</taxon>
        <taxon>Gunneridae</taxon>
        <taxon>Pentapetalae</taxon>
        <taxon>asterids</taxon>
        <taxon>Ericales</taxon>
        <taxon>Ericaceae</taxon>
        <taxon>Ericoideae</taxon>
        <taxon>Rhodoreae</taxon>
        <taxon>Rhododendron</taxon>
    </lineage>
</organism>
<name>A0ACC0MGT7_RHOML</name>
<comment type="caution">
    <text evidence="1">The sequence shown here is derived from an EMBL/GenBank/DDBJ whole genome shotgun (WGS) entry which is preliminary data.</text>
</comment>
<sequence>MLCIFLKHLSTDLFIPRSAKPKIMEFQATPSNLSIKANTFAASCMSLHLAYIVNNAGSAEL</sequence>
<evidence type="ECO:0000313" key="1">
    <source>
        <dbReference type="EMBL" id="KAI8539533.1"/>
    </source>
</evidence>
<protein>
    <submittedName>
        <fullName evidence="1">Uncharacterized protein</fullName>
    </submittedName>
</protein>
<keyword evidence="2" id="KW-1185">Reference proteome</keyword>
<reference evidence="1" key="1">
    <citation type="submission" date="2022-02" db="EMBL/GenBank/DDBJ databases">
        <title>Plant Genome Project.</title>
        <authorList>
            <person name="Zhang R.-G."/>
        </authorList>
    </citation>
    <scope>NUCLEOTIDE SEQUENCE</scope>
    <source>
        <strain evidence="1">AT1</strain>
    </source>
</reference>